<dbReference type="PANTHER" id="PTHR30046">
    <property type="entry name" value="FLAGELLAR M-RING PROTEIN"/>
    <property type="match status" value="1"/>
</dbReference>
<name>A0A7W9F7C1_9CAUL</name>
<evidence type="ECO:0000256" key="11">
    <source>
        <dbReference type="SAM" id="Phobius"/>
    </source>
</evidence>
<evidence type="ECO:0000256" key="1">
    <source>
        <dbReference type="ARBA" id="ARBA00004117"/>
    </source>
</evidence>
<evidence type="ECO:0000256" key="7">
    <source>
        <dbReference type="ARBA" id="ARBA00023136"/>
    </source>
</evidence>
<dbReference type="InterPro" id="IPR043427">
    <property type="entry name" value="YscJ/FliF"/>
</dbReference>
<keyword evidence="14" id="KW-0282">Flagellum</keyword>
<dbReference type="Proteomes" id="UP000527324">
    <property type="component" value="Unassembled WGS sequence"/>
</dbReference>
<comment type="caution">
    <text evidence="14">The sequence shown here is derived from an EMBL/GenBank/DDBJ whole genome shotgun (WGS) entry which is preliminary data.</text>
</comment>
<organism evidence="14 15">
    <name type="scientific">Brevundimonas aurantiaca</name>
    <dbReference type="NCBI Taxonomy" id="74316"/>
    <lineage>
        <taxon>Bacteria</taxon>
        <taxon>Pseudomonadati</taxon>
        <taxon>Pseudomonadota</taxon>
        <taxon>Alphaproteobacteria</taxon>
        <taxon>Caulobacterales</taxon>
        <taxon>Caulobacteraceae</taxon>
        <taxon>Brevundimonas</taxon>
    </lineage>
</organism>
<dbReference type="Pfam" id="PF01514">
    <property type="entry name" value="YscJ_FliF"/>
    <property type="match status" value="1"/>
</dbReference>
<dbReference type="Gene3D" id="3.30.300.30">
    <property type="match status" value="1"/>
</dbReference>
<feature type="compositionally biased region" description="Low complexity" evidence="10">
    <location>
        <begin position="322"/>
        <end position="347"/>
    </location>
</feature>
<evidence type="ECO:0000259" key="12">
    <source>
        <dbReference type="Pfam" id="PF01514"/>
    </source>
</evidence>
<keyword evidence="4" id="KW-1003">Cell membrane</keyword>
<dbReference type="GO" id="GO:0003774">
    <property type="term" value="F:cytoskeletal motor activity"/>
    <property type="evidence" value="ECO:0007669"/>
    <property type="project" value="InterPro"/>
</dbReference>
<keyword evidence="14" id="KW-0969">Cilium</keyword>
<keyword evidence="15" id="KW-1185">Reference proteome</keyword>
<sequence length="555" mass="57424">MSLGRGRVGGFTAALQKFGIGRLAAVLGVAAGVTAVLVAVMLRVGQAPDALLYSNLDLREAGEITAALQQAGIKYASKGDGSTVMVNRDDVGTARMLIAEKGLVTSGSVGYEIFDNQSVLGQTEFQQQLNEQRALQGELARTIMSMRGITAARVHITMPRREMFTAAAGEPTAAVLVGLGGRDLTADQVRAIRNLVASSVPNLKPDRVTVADQNNRTLAAGDDGGFTSASAAETKGNTEAQLQARIKDIVEGVVGVGSARVQVTADIDQSRSTTQEQKFDPDGQVVRSTTANGSQSSDTTGQNDGGVTAANNIPGGAPPATTPAGSTTAENAETTNYEISNTTTTTTKEPGEVKKLAVAVAVDGKWTPAADGKGEPTYAPRSAEEIAQIKSLVAAAAGIDEARGDKIEVINVRFNRDTGLPGGLDDKPSLLDFSKTDVMRLIELGILAAVALLLIFFVLRPLLKTAGSGGAAGPGAPALTAPDGTPVATLTTTVIGPDGQPQLVQLPAPNEMDQKIDIARIEGQVKASSVKKVADFVQAHPDEAANILRNWVAEG</sequence>
<dbReference type="GO" id="GO:0005886">
    <property type="term" value="C:plasma membrane"/>
    <property type="evidence" value="ECO:0007669"/>
    <property type="project" value="UniProtKB-SubCell"/>
</dbReference>
<gene>
    <name evidence="14" type="ORF">GGQ93_000466</name>
</gene>
<evidence type="ECO:0000256" key="3">
    <source>
        <dbReference type="ARBA" id="ARBA00007971"/>
    </source>
</evidence>
<feature type="transmembrane region" description="Helical" evidence="11">
    <location>
        <begin position="438"/>
        <end position="459"/>
    </location>
</feature>
<feature type="compositionally biased region" description="Polar residues" evidence="10">
    <location>
        <begin position="286"/>
        <end position="302"/>
    </location>
</feature>
<comment type="function">
    <text evidence="9">The M ring may be actively involved in energy transduction.</text>
</comment>
<evidence type="ECO:0000256" key="9">
    <source>
        <dbReference type="PIRNR" id="PIRNR004862"/>
    </source>
</evidence>
<comment type="similarity">
    <text evidence="3 9">Belongs to the FliF family.</text>
</comment>
<dbReference type="AlphaFoldDB" id="A0A7W9F7C1"/>
<dbReference type="InterPro" id="IPR013556">
    <property type="entry name" value="Flag_M-ring_C"/>
</dbReference>
<evidence type="ECO:0000256" key="2">
    <source>
        <dbReference type="ARBA" id="ARBA00004651"/>
    </source>
</evidence>
<dbReference type="PRINTS" id="PR01009">
    <property type="entry name" value="FLGMRINGFLIF"/>
</dbReference>
<reference evidence="14 15" key="1">
    <citation type="submission" date="2020-08" db="EMBL/GenBank/DDBJ databases">
        <title>Genomic Encyclopedia of Type Strains, Phase IV (KMG-IV): sequencing the most valuable type-strain genomes for metagenomic binning, comparative biology and taxonomic classification.</title>
        <authorList>
            <person name="Goeker M."/>
        </authorList>
    </citation>
    <scope>NUCLEOTIDE SEQUENCE [LARGE SCALE GENOMIC DNA]</scope>
    <source>
        <strain evidence="14 15">DSM 4731</strain>
    </source>
</reference>
<keyword evidence="5 11" id="KW-0812">Transmembrane</keyword>
<evidence type="ECO:0000259" key="13">
    <source>
        <dbReference type="Pfam" id="PF08345"/>
    </source>
</evidence>
<dbReference type="Gene3D" id="3.30.70.1530">
    <property type="entry name" value="Hypothetical protein rpa1041"/>
    <property type="match status" value="1"/>
</dbReference>
<feature type="domain" description="Flagellar M-ring C-terminal" evidence="13">
    <location>
        <begin position="252"/>
        <end position="414"/>
    </location>
</feature>
<dbReference type="GO" id="GO:0009431">
    <property type="term" value="C:bacterial-type flagellum basal body, MS ring"/>
    <property type="evidence" value="ECO:0007669"/>
    <property type="project" value="InterPro"/>
</dbReference>
<dbReference type="InterPro" id="IPR000067">
    <property type="entry name" value="FlgMring_FliF"/>
</dbReference>
<evidence type="ECO:0000256" key="5">
    <source>
        <dbReference type="ARBA" id="ARBA00022692"/>
    </source>
</evidence>
<evidence type="ECO:0000313" key="14">
    <source>
        <dbReference type="EMBL" id="MBB5738775.1"/>
    </source>
</evidence>
<keyword evidence="6 11" id="KW-1133">Transmembrane helix</keyword>
<evidence type="ECO:0000256" key="8">
    <source>
        <dbReference type="ARBA" id="ARBA00023143"/>
    </source>
</evidence>
<evidence type="ECO:0000256" key="10">
    <source>
        <dbReference type="SAM" id="MobiDB-lite"/>
    </source>
</evidence>
<proteinExistence type="inferred from homology"/>
<dbReference type="Pfam" id="PF08345">
    <property type="entry name" value="YscJ_FliF_C"/>
    <property type="match status" value="1"/>
</dbReference>
<evidence type="ECO:0000256" key="6">
    <source>
        <dbReference type="ARBA" id="ARBA00022989"/>
    </source>
</evidence>
<keyword evidence="7 11" id="KW-0472">Membrane</keyword>
<feature type="domain" description="Flagellar M-ring N-terminal" evidence="12">
    <location>
        <begin position="49"/>
        <end position="219"/>
    </location>
</feature>
<dbReference type="NCBIfam" id="TIGR00206">
    <property type="entry name" value="fliF"/>
    <property type="match status" value="1"/>
</dbReference>
<evidence type="ECO:0000256" key="4">
    <source>
        <dbReference type="ARBA" id="ARBA00022475"/>
    </source>
</evidence>
<comment type="subcellular location">
    <subcellularLocation>
        <location evidence="1 9">Bacterial flagellum basal body</location>
    </subcellularLocation>
    <subcellularLocation>
        <location evidence="2">Cell membrane</location>
        <topology evidence="2">Multi-pass membrane protein</topology>
    </subcellularLocation>
</comment>
<dbReference type="PIRSF" id="PIRSF004862">
    <property type="entry name" value="FliF"/>
    <property type="match status" value="1"/>
</dbReference>
<accession>A0A7W9F7C1</accession>
<dbReference type="GO" id="GO:0071973">
    <property type="term" value="P:bacterial-type flagellum-dependent cell motility"/>
    <property type="evidence" value="ECO:0007669"/>
    <property type="project" value="InterPro"/>
</dbReference>
<protein>
    <recommendedName>
        <fullName evidence="9">Flagellar M-ring protein</fullName>
    </recommendedName>
</protein>
<feature type="region of interest" description="Disordered" evidence="10">
    <location>
        <begin position="215"/>
        <end position="235"/>
    </location>
</feature>
<dbReference type="PANTHER" id="PTHR30046:SF0">
    <property type="entry name" value="FLAGELLAR M-RING PROTEIN"/>
    <property type="match status" value="1"/>
</dbReference>
<feature type="transmembrane region" description="Helical" evidence="11">
    <location>
        <begin position="20"/>
        <end position="42"/>
    </location>
</feature>
<dbReference type="InterPro" id="IPR045851">
    <property type="entry name" value="AMP-bd_C_sf"/>
</dbReference>
<keyword evidence="8 9" id="KW-0975">Bacterial flagellum</keyword>
<dbReference type="InterPro" id="IPR006182">
    <property type="entry name" value="FliF_N_dom"/>
</dbReference>
<keyword evidence="14" id="KW-0966">Cell projection</keyword>
<feature type="region of interest" description="Disordered" evidence="10">
    <location>
        <begin position="267"/>
        <end position="351"/>
    </location>
</feature>
<evidence type="ECO:0000313" key="15">
    <source>
        <dbReference type="Proteomes" id="UP000527324"/>
    </source>
</evidence>
<dbReference type="EMBL" id="JACHOQ010000001">
    <property type="protein sequence ID" value="MBB5738775.1"/>
    <property type="molecule type" value="Genomic_DNA"/>
</dbReference>